<evidence type="ECO:0008006" key="3">
    <source>
        <dbReference type="Google" id="ProtNLM"/>
    </source>
</evidence>
<dbReference type="AlphaFoldDB" id="A0A9X3S4G5"/>
<dbReference type="Gene3D" id="3.40.50.620">
    <property type="entry name" value="HUPs"/>
    <property type="match status" value="1"/>
</dbReference>
<name>A0A9X3S4G5_9ACTN</name>
<organism evidence="1 2">
    <name type="scientific">Solirubrobacter ginsenosidimutans</name>
    <dbReference type="NCBI Taxonomy" id="490573"/>
    <lineage>
        <taxon>Bacteria</taxon>
        <taxon>Bacillati</taxon>
        <taxon>Actinomycetota</taxon>
        <taxon>Thermoleophilia</taxon>
        <taxon>Solirubrobacterales</taxon>
        <taxon>Solirubrobacteraceae</taxon>
        <taxon>Solirubrobacter</taxon>
    </lineage>
</organism>
<evidence type="ECO:0000313" key="2">
    <source>
        <dbReference type="Proteomes" id="UP001149140"/>
    </source>
</evidence>
<accession>A0A9X3S4G5</accession>
<comment type="caution">
    <text evidence="1">The sequence shown here is derived from an EMBL/GenBank/DDBJ whole genome shotgun (WGS) entry which is preliminary data.</text>
</comment>
<protein>
    <recommendedName>
        <fullName evidence="3">Universal stress protein</fullName>
    </recommendedName>
</protein>
<keyword evidence="2" id="KW-1185">Reference proteome</keyword>
<reference evidence="1" key="1">
    <citation type="submission" date="2022-10" db="EMBL/GenBank/DDBJ databases">
        <title>The WGS of Solirubrobacter ginsenosidimutans DSM 21036.</title>
        <authorList>
            <person name="Jiang Z."/>
        </authorList>
    </citation>
    <scope>NUCLEOTIDE SEQUENCE</scope>
    <source>
        <strain evidence="1">DSM 21036</strain>
    </source>
</reference>
<dbReference type="SUPFAM" id="SSF52402">
    <property type="entry name" value="Adenine nucleotide alpha hydrolases-like"/>
    <property type="match status" value="1"/>
</dbReference>
<dbReference type="RefSeq" id="WP_270043700.1">
    <property type="nucleotide sequence ID" value="NZ_JAPDOD010000034.1"/>
</dbReference>
<sequence>MASASTPTHRTLIVANRTAGTHLLLQEVDRRAAERPTAFVLLIPDVTSRNAADWTLNEGLKSLRRAAQGATGNRPAHVEGMIGGPHAFESIERALAEGDFDDVVISTLPKRTSQWLKRDLPARVEKLGVPVTVITAPKAQRMSFEESGIWGGGGFGA</sequence>
<proteinExistence type="predicted"/>
<evidence type="ECO:0000313" key="1">
    <source>
        <dbReference type="EMBL" id="MDA0164447.1"/>
    </source>
</evidence>
<dbReference type="Proteomes" id="UP001149140">
    <property type="component" value="Unassembled WGS sequence"/>
</dbReference>
<dbReference type="InterPro" id="IPR014729">
    <property type="entry name" value="Rossmann-like_a/b/a_fold"/>
</dbReference>
<gene>
    <name evidence="1" type="ORF">OM076_29525</name>
</gene>
<dbReference type="EMBL" id="JAPDOD010000034">
    <property type="protein sequence ID" value="MDA0164447.1"/>
    <property type="molecule type" value="Genomic_DNA"/>
</dbReference>